<dbReference type="PANTHER" id="PTHR19367:SF18">
    <property type="entry name" value="T CELL RECEPTOR ALPHA VARIABLE 16"/>
    <property type="match status" value="1"/>
</dbReference>
<dbReference type="AlphaFoldDB" id="A0A151PHG1"/>
<dbReference type="InterPro" id="IPR013106">
    <property type="entry name" value="Ig_V-set"/>
</dbReference>
<evidence type="ECO:0000256" key="1">
    <source>
        <dbReference type="ARBA" id="ARBA00022729"/>
    </source>
</evidence>
<dbReference type="EMBL" id="AKHW03000242">
    <property type="protein sequence ID" value="KYO48215.1"/>
    <property type="molecule type" value="Genomic_DNA"/>
</dbReference>
<evidence type="ECO:0000313" key="8">
    <source>
        <dbReference type="EMBL" id="KYO48215.1"/>
    </source>
</evidence>
<dbReference type="SMART" id="SM00409">
    <property type="entry name" value="IG"/>
    <property type="match status" value="1"/>
</dbReference>
<comment type="caution">
    <text evidence="8">The sequence shown here is derived from an EMBL/GenBank/DDBJ whole genome shotgun (WGS) entry which is preliminary data.</text>
</comment>
<dbReference type="GO" id="GO:0002250">
    <property type="term" value="P:adaptive immune response"/>
    <property type="evidence" value="ECO:0007669"/>
    <property type="project" value="UniProtKB-KW"/>
</dbReference>
<dbReference type="SUPFAM" id="SSF48726">
    <property type="entry name" value="Immunoglobulin"/>
    <property type="match status" value="1"/>
</dbReference>
<evidence type="ECO:0000256" key="5">
    <source>
        <dbReference type="ARBA" id="ARBA00043266"/>
    </source>
</evidence>
<keyword evidence="3" id="KW-0675">Receptor</keyword>
<dbReference type="SMART" id="SM00406">
    <property type="entry name" value="IGv"/>
    <property type="match status" value="1"/>
</dbReference>
<gene>
    <name evidence="8" type="ORF">Y1Q_0010594</name>
</gene>
<evidence type="ECO:0000256" key="2">
    <source>
        <dbReference type="ARBA" id="ARBA00023130"/>
    </source>
</evidence>
<dbReference type="PROSITE" id="PS50835">
    <property type="entry name" value="IG_LIKE"/>
    <property type="match status" value="1"/>
</dbReference>
<keyword evidence="4" id="KW-0393">Immunoglobulin domain</keyword>
<name>A0A151PHG1_ALLMI</name>
<keyword evidence="1 6" id="KW-0732">Signal</keyword>
<feature type="domain" description="Ig-like" evidence="7">
    <location>
        <begin position="16"/>
        <end position="127"/>
    </location>
</feature>
<feature type="chain" id="PRO_5007587049" description="Ig-like domain-containing protein" evidence="6">
    <location>
        <begin position="22"/>
        <end position="165"/>
    </location>
</feature>
<dbReference type="InterPro" id="IPR003599">
    <property type="entry name" value="Ig_sub"/>
</dbReference>
<dbReference type="InterPro" id="IPR007110">
    <property type="entry name" value="Ig-like_dom"/>
</dbReference>
<organism evidence="8 9">
    <name type="scientific">Alligator mississippiensis</name>
    <name type="common">American alligator</name>
    <dbReference type="NCBI Taxonomy" id="8496"/>
    <lineage>
        <taxon>Eukaryota</taxon>
        <taxon>Metazoa</taxon>
        <taxon>Chordata</taxon>
        <taxon>Craniata</taxon>
        <taxon>Vertebrata</taxon>
        <taxon>Euteleostomi</taxon>
        <taxon>Archelosauria</taxon>
        <taxon>Archosauria</taxon>
        <taxon>Crocodylia</taxon>
        <taxon>Alligatoridae</taxon>
        <taxon>Alligatorinae</taxon>
        <taxon>Alligator</taxon>
    </lineage>
</organism>
<dbReference type="InterPro" id="IPR036179">
    <property type="entry name" value="Ig-like_dom_sf"/>
</dbReference>
<dbReference type="Gene3D" id="2.60.40.10">
    <property type="entry name" value="Immunoglobulins"/>
    <property type="match status" value="1"/>
</dbReference>
<sequence length="165" mass="18472">MEMRFLLSLLVVTLCPGAALADAIQSAAAQVSAAEGGTVTLRCSYNTSYNAAYYLYWYRQYPNRTLQYLLYRGAKTAKSASSTADFARERFSSETDDTSTEMKIRVLEQTDTAVYHCALQRHSDRVTRESCTNIRAACTRKEGPSRETSEDTLISSFSTLGGRWR</sequence>
<evidence type="ECO:0000259" key="7">
    <source>
        <dbReference type="PROSITE" id="PS50835"/>
    </source>
</evidence>
<dbReference type="STRING" id="8496.A0A151PHG1"/>
<dbReference type="InterPro" id="IPR013783">
    <property type="entry name" value="Ig-like_fold"/>
</dbReference>
<evidence type="ECO:0000313" key="9">
    <source>
        <dbReference type="Proteomes" id="UP000050525"/>
    </source>
</evidence>
<proteinExistence type="predicted"/>
<evidence type="ECO:0000256" key="6">
    <source>
        <dbReference type="SAM" id="SignalP"/>
    </source>
</evidence>
<evidence type="ECO:0000256" key="3">
    <source>
        <dbReference type="ARBA" id="ARBA00023170"/>
    </source>
</evidence>
<reference evidence="8 9" key="1">
    <citation type="journal article" date="2012" name="Genome Biol.">
        <title>Sequencing three crocodilian genomes to illuminate the evolution of archosaurs and amniotes.</title>
        <authorList>
            <person name="St John J.A."/>
            <person name="Braun E.L."/>
            <person name="Isberg S.R."/>
            <person name="Miles L.G."/>
            <person name="Chong A.Y."/>
            <person name="Gongora J."/>
            <person name="Dalzell P."/>
            <person name="Moran C."/>
            <person name="Bed'hom B."/>
            <person name="Abzhanov A."/>
            <person name="Burgess S.C."/>
            <person name="Cooksey A.M."/>
            <person name="Castoe T.A."/>
            <person name="Crawford N.G."/>
            <person name="Densmore L.D."/>
            <person name="Drew J.C."/>
            <person name="Edwards S.V."/>
            <person name="Faircloth B.C."/>
            <person name="Fujita M.K."/>
            <person name="Greenwold M.J."/>
            <person name="Hoffmann F.G."/>
            <person name="Howard J.M."/>
            <person name="Iguchi T."/>
            <person name="Janes D.E."/>
            <person name="Khan S.Y."/>
            <person name="Kohno S."/>
            <person name="de Koning A.J."/>
            <person name="Lance S.L."/>
            <person name="McCarthy F.M."/>
            <person name="McCormack J.E."/>
            <person name="Merchant M.E."/>
            <person name="Peterson D.G."/>
            <person name="Pollock D.D."/>
            <person name="Pourmand N."/>
            <person name="Raney B.J."/>
            <person name="Roessler K.A."/>
            <person name="Sanford J.R."/>
            <person name="Sawyer R.H."/>
            <person name="Schmidt C.J."/>
            <person name="Triplett E.W."/>
            <person name="Tuberville T.D."/>
            <person name="Venegas-Anaya M."/>
            <person name="Howard J.T."/>
            <person name="Jarvis E.D."/>
            <person name="Guillette L.J.Jr."/>
            <person name="Glenn T.C."/>
            <person name="Green R.E."/>
            <person name="Ray D.A."/>
        </authorList>
    </citation>
    <scope>NUCLEOTIDE SEQUENCE [LARGE SCALE GENOMIC DNA]</scope>
    <source>
        <strain evidence="8">KSC_2009_1</strain>
    </source>
</reference>
<feature type="signal peptide" evidence="6">
    <location>
        <begin position="1"/>
        <end position="21"/>
    </location>
</feature>
<dbReference type="InterPro" id="IPR051287">
    <property type="entry name" value="TCR_variable_region"/>
</dbReference>
<accession>A0A151PHG1</accession>
<keyword evidence="5" id="KW-0391">Immunity</keyword>
<keyword evidence="2" id="KW-1064">Adaptive immunity</keyword>
<dbReference type="Proteomes" id="UP000050525">
    <property type="component" value="Unassembled WGS sequence"/>
</dbReference>
<keyword evidence="5" id="KW-1279">T cell receptor</keyword>
<dbReference type="GO" id="GO:0042101">
    <property type="term" value="C:T cell receptor complex"/>
    <property type="evidence" value="ECO:0007669"/>
    <property type="project" value="UniProtKB-KW"/>
</dbReference>
<keyword evidence="9" id="KW-1185">Reference proteome</keyword>
<protein>
    <recommendedName>
        <fullName evidence="7">Ig-like domain-containing protein</fullName>
    </recommendedName>
</protein>
<dbReference type="PANTHER" id="PTHR19367">
    <property type="entry name" value="T-CELL RECEPTOR ALPHA CHAIN V REGION"/>
    <property type="match status" value="1"/>
</dbReference>
<evidence type="ECO:0000256" key="4">
    <source>
        <dbReference type="ARBA" id="ARBA00023319"/>
    </source>
</evidence>
<dbReference type="Pfam" id="PF07686">
    <property type="entry name" value="V-set"/>
    <property type="match status" value="1"/>
</dbReference>